<dbReference type="EMBL" id="CP092866">
    <property type="protein sequence ID" value="UYV66255.1"/>
    <property type="molecule type" value="Genomic_DNA"/>
</dbReference>
<dbReference type="InterPro" id="IPR016024">
    <property type="entry name" value="ARM-type_fold"/>
</dbReference>
<dbReference type="CDD" id="cd05165">
    <property type="entry name" value="PI3Kc_I"/>
    <property type="match status" value="1"/>
</dbReference>
<feature type="domain" description="PI3K/PI4K catalytic" evidence="3">
    <location>
        <begin position="242"/>
        <end position="538"/>
    </location>
</feature>
<dbReference type="Gene3D" id="3.30.1010.10">
    <property type="entry name" value="Phosphatidylinositol 3-kinase Catalytic Subunit, Chain A, domain 4"/>
    <property type="match status" value="1"/>
</dbReference>
<sequence length="552" mass="64247">MDSLQSLVKELMARDPLSEILEQEKEQLWQMRRLCQEKIPDALPRLLDSLKWNSRDEVAQLMVLLKEWPGVSPEAALELLDCKYADPMVRRFAVQWLDASISDDLLSEYLLQLVQMLKYEPYLDNDLAKFLLKRSLLNKKIGHFFFWHLKAEMHDPAVTTKFGLLLEAYCRGMGAQLKSIVQQVEALEKLTKLTDTLKERKDDTQKERLKFLCDQMNQADYLEALQNFPSPLNSSHVLGKLLSEECNILDSAKRPLWLVWQNPDPMSELMFHTNSIIFKNGDDLRQDMLTLQVIRIMDSIWQKEGLDLRCEGDLTGCRMMPYACLATGKKVGMIEVVRNAKTVMSIQKNMSKKAALQMDSKQLHKWIKEHNREPRYEQAIETFTHSCAGYCVATFILGIGDRNPDNIMVNEKGQIFHIDFGHFLGHFKKKFGINRERVPFVLTEDFVYVIAKGSENPYKSKEFQRFQELCGNAYIVLRRHANLLITLFTMMLSTGIPELQSMDDISYLRKTLQVDKTDESEALEYFQNQFYEAFGGSWTTKLDWFFHSVKHF</sequence>
<dbReference type="InterPro" id="IPR018936">
    <property type="entry name" value="PI3/4_kinase_CS"/>
</dbReference>
<dbReference type="PROSITE" id="PS51545">
    <property type="entry name" value="PIK_HELICAL"/>
    <property type="match status" value="1"/>
</dbReference>
<dbReference type="PANTHER" id="PTHR10048:SF111">
    <property type="entry name" value="PHOSPHATIDYLINOSITOL 3-KINASE AGE-1"/>
    <property type="match status" value="1"/>
</dbReference>
<dbReference type="InterPro" id="IPR011009">
    <property type="entry name" value="Kinase-like_dom_sf"/>
</dbReference>
<dbReference type="PANTHER" id="PTHR10048">
    <property type="entry name" value="PHOSPHATIDYLINOSITOL KINASE"/>
    <property type="match status" value="1"/>
</dbReference>
<dbReference type="InterPro" id="IPR036940">
    <property type="entry name" value="PI3/4_kinase_cat_sf"/>
</dbReference>
<feature type="domain" description="PIK helical" evidence="4">
    <location>
        <begin position="1"/>
        <end position="172"/>
    </location>
</feature>
<proteinExistence type="predicted"/>
<protein>
    <submittedName>
        <fullName evidence="5">PIK3CA</fullName>
    </submittedName>
</protein>
<keyword evidence="6" id="KW-1185">Reference proteome</keyword>
<name>A0ABY6KGD8_9ARAC</name>
<accession>A0ABY6KGD8</accession>
<evidence type="ECO:0000256" key="1">
    <source>
        <dbReference type="ARBA" id="ARBA00022679"/>
    </source>
</evidence>
<dbReference type="Gene3D" id="1.25.40.70">
    <property type="entry name" value="Phosphatidylinositol 3-kinase, accessory domain (PIK)"/>
    <property type="match status" value="1"/>
</dbReference>
<dbReference type="Pfam" id="PF00613">
    <property type="entry name" value="PI3Ka"/>
    <property type="match status" value="1"/>
</dbReference>
<keyword evidence="1" id="KW-0808">Transferase</keyword>
<evidence type="ECO:0000259" key="4">
    <source>
        <dbReference type="PROSITE" id="PS51545"/>
    </source>
</evidence>
<gene>
    <name evidence="5" type="ORF">LAZ67_4001009</name>
</gene>
<reference evidence="5 6" key="1">
    <citation type="submission" date="2022-01" db="EMBL/GenBank/DDBJ databases">
        <title>A chromosomal length assembly of Cordylochernes scorpioides.</title>
        <authorList>
            <person name="Zeh D."/>
            <person name="Zeh J."/>
        </authorList>
    </citation>
    <scope>NUCLEOTIDE SEQUENCE [LARGE SCALE GENOMIC DNA]</scope>
    <source>
        <strain evidence="5">IN4F17</strain>
        <tissue evidence="5">Whole Body</tissue>
    </source>
</reference>
<evidence type="ECO:0000313" key="5">
    <source>
        <dbReference type="EMBL" id="UYV66255.1"/>
    </source>
</evidence>
<dbReference type="Pfam" id="PF00454">
    <property type="entry name" value="PI3_PI4_kinase"/>
    <property type="match status" value="1"/>
</dbReference>
<organism evidence="5 6">
    <name type="scientific">Cordylochernes scorpioides</name>
    <dbReference type="NCBI Taxonomy" id="51811"/>
    <lineage>
        <taxon>Eukaryota</taxon>
        <taxon>Metazoa</taxon>
        <taxon>Ecdysozoa</taxon>
        <taxon>Arthropoda</taxon>
        <taxon>Chelicerata</taxon>
        <taxon>Arachnida</taxon>
        <taxon>Pseudoscorpiones</taxon>
        <taxon>Cheliferoidea</taxon>
        <taxon>Chernetidae</taxon>
        <taxon>Cordylochernes</taxon>
    </lineage>
</organism>
<dbReference type="PROSITE" id="PS00916">
    <property type="entry name" value="PI3_4_KINASE_2"/>
    <property type="match status" value="1"/>
</dbReference>
<dbReference type="SUPFAM" id="SSF48371">
    <property type="entry name" value="ARM repeat"/>
    <property type="match status" value="1"/>
</dbReference>
<dbReference type="SMART" id="SM00145">
    <property type="entry name" value="PI3Ka"/>
    <property type="match status" value="1"/>
</dbReference>
<evidence type="ECO:0000259" key="3">
    <source>
        <dbReference type="PROSITE" id="PS50290"/>
    </source>
</evidence>
<dbReference type="SMART" id="SM00146">
    <property type="entry name" value="PI3Kc"/>
    <property type="match status" value="1"/>
</dbReference>
<keyword evidence="2" id="KW-0418">Kinase</keyword>
<dbReference type="InterPro" id="IPR042236">
    <property type="entry name" value="PI3K_accessory_sf"/>
</dbReference>
<dbReference type="PROSITE" id="PS00915">
    <property type="entry name" value="PI3_4_KINASE_1"/>
    <property type="match status" value="1"/>
</dbReference>
<dbReference type="PROSITE" id="PS50290">
    <property type="entry name" value="PI3_4_KINASE_3"/>
    <property type="match status" value="1"/>
</dbReference>
<dbReference type="InterPro" id="IPR000403">
    <property type="entry name" value="PI3/4_kinase_cat_dom"/>
</dbReference>
<evidence type="ECO:0000313" key="6">
    <source>
        <dbReference type="Proteomes" id="UP001235939"/>
    </source>
</evidence>
<evidence type="ECO:0000256" key="2">
    <source>
        <dbReference type="ARBA" id="ARBA00022777"/>
    </source>
</evidence>
<dbReference type="SUPFAM" id="SSF56112">
    <property type="entry name" value="Protein kinase-like (PK-like)"/>
    <property type="match status" value="1"/>
</dbReference>
<dbReference type="Gene3D" id="1.10.1070.11">
    <property type="entry name" value="Phosphatidylinositol 3-/4-kinase, catalytic domain"/>
    <property type="match status" value="1"/>
</dbReference>
<dbReference type="InterPro" id="IPR001263">
    <property type="entry name" value="PI3K_accessory_dom"/>
</dbReference>
<dbReference type="InterPro" id="IPR015433">
    <property type="entry name" value="PI3/4_kinase"/>
</dbReference>
<dbReference type="Proteomes" id="UP001235939">
    <property type="component" value="Chromosome 04"/>
</dbReference>